<comment type="caution">
    <text evidence="3">The sequence shown here is derived from an EMBL/GenBank/DDBJ whole genome shotgun (WGS) entry which is preliminary data.</text>
</comment>
<sequence length="186" mass="20226">MASPWKLLARLVSPRRQQRQEHGSTDDVKPDVLAIAKPTETADNNELDGADRPADEKPVLHGHSAAVPADPDHSEETASVVDDTTDVESASPVEAANPVLSDDAGTASYDTPKPSQTGEGATRKRSRRDKRAETIAVALPPSPRVPAGSADAISLDEEIRLLRDQLARKLQKQNAQLKRMLERFER</sequence>
<feature type="region of interest" description="Disordered" evidence="2">
    <location>
        <begin position="11"/>
        <end position="150"/>
    </location>
</feature>
<protein>
    <submittedName>
        <fullName evidence="3">Uncharacterized protein</fullName>
    </submittedName>
</protein>
<evidence type="ECO:0000256" key="2">
    <source>
        <dbReference type="SAM" id="MobiDB-lite"/>
    </source>
</evidence>
<reference evidence="3" key="1">
    <citation type="submission" date="2016-04" db="EMBL/GenBank/DDBJ databases">
        <title>Fast-growing isolate from the root nodules of Vavilovia formosa.</title>
        <authorList>
            <person name="Kimeklis A."/>
            <person name="Safronova V."/>
            <person name="Belimov A."/>
            <person name="Andronov E."/>
        </authorList>
    </citation>
    <scope>NUCLEOTIDE SEQUENCE [LARGE SCALE GENOMIC DNA]</scope>
    <source>
        <strain evidence="3">Vaf-46</strain>
    </source>
</reference>
<name>A0A179BGS8_RHILE</name>
<evidence type="ECO:0000313" key="3">
    <source>
        <dbReference type="EMBL" id="OAP90543.1"/>
    </source>
</evidence>
<feature type="compositionally biased region" description="Basic and acidic residues" evidence="2">
    <location>
        <begin position="49"/>
        <end position="59"/>
    </location>
</feature>
<dbReference type="AlphaFoldDB" id="A0A179BGS8"/>
<accession>A0A179BGS8</accession>
<dbReference type="EMBL" id="LWBS01000418">
    <property type="protein sequence ID" value="OAP90543.1"/>
    <property type="molecule type" value="Genomic_DNA"/>
</dbReference>
<feature type="coiled-coil region" evidence="1">
    <location>
        <begin position="152"/>
        <end position="183"/>
    </location>
</feature>
<evidence type="ECO:0000256" key="1">
    <source>
        <dbReference type="SAM" id="Coils"/>
    </source>
</evidence>
<gene>
    <name evidence="3" type="ORF">A4U53_29080</name>
</gene>
<proteinExistence type="predicted"/>
<keyword evidence="1" id="KW-0175">Coiled coil</keyword>
<feature type="compositionally biased region" description="Basic and acidic residues" evidence="2">
    <location>
        <begin position="18"/>
        <end position="30"/>
    </location>
</feature>
<organism evidence="3">
    <name type="scientific">Rhizobium leguminosarum</name>
    <dbReference type="NCBI Taxonomy" id="384"/>
    <lineage>
        <taxon>Bacteria</taxon>
        <taxon>Pseudomonadati</taxon>
        <taxon>Pseudomonadota</taxon>
        <taxon>Alphaproteobacteria</taxon>
        <taxon>Hyphomicrobiales</taxon>
        <taxon>Rhizobiaceae</taxon>
        <taxon>Rhizobium/Agrobacterium group</taxon>
        <taxon>Rhizobium</taxon>
    </lineage>
</organism>